<dbReference type="GeneID" id="40315734"/>
<evidence type="ECO:0000313" key="2">
    <source>
        <dbReference type="Proteomes" id="UP000284403"/>
    </source>
</evidence>
<proteinExistence type="predicted"/>
<dbReference type="EMBL" id="MKKU01000080">
    <property type="protein sequence ID" value="RNF25627.1"/>
    <property type="molecule type" value="Genomic_DNA"/>
</dbReference>
<comment type="caution">
    <text evidence="1">The sequence shown here is derived from an EMBL/GenBank/DDBJ whole genome shotgun (WGS) entry which is preliminary data.</text>
</comment>
<dbReference type="AlphaFoldDB" id="A0A3R7N596"/>
<keyword evidence="2" id="KW-1185">Reference proteome</keyword>
<organism evidence="1 2">
    <name type="scientific">Trypanosoma conorhini</name>
    <dbReference type="NCBI Taxonomy" id="83891"/>
    <lineage>
        <taxon>Eukaryota</taxon>
        <taxon>Discoba</taxon>
        <taxon>Euglenozoa</taxon>
        <taxon>Kinetoplastea</taxon>
        <taxon>Metakinetoplastina</taxon>
        <taxon>Trypanosomatida</taxon>
        <taxon>Trypanosomatidae</taxon>
        <taxon>Trypanosoma</taxon>
    </lineage>
</organism>
<gene>
    <name evidence="1" type="ORF">Tco025E_02123</name>
</gene>
<evidence type="ECO:0000313" key="1">
    <source>
        <dbReference type="EMBL" id="RNF25627.1"/>
    </source>
</evidence>
<sequence length="401" mass="42912">MGAIEQVTVYADVRDTRLLEQLTTAVLALCRNCTIHPLPASDAADPLLFLHLWEKERDNVWGYVNNSVPIMHRLECFVTDSKNQADGVVAYALYYRQMPVLSLAAAVTGAKEEEEAEASEDWVTAALYSTAAGLGCASPSEALSAFFTFPKLAGKVVALEGACDTLVTGQGRLLRDYLRRAWSLPVELVGAGGCDLRASDPAGGAPAAASEEAEPAVYASLIDELLRNPELRPLRDADPQLHGALCALNRHHNLRLLRYRLQRGIHVLLCRPLSFVLECLFRGGAAQATPPSRDLSGVVASVQHFEHHWLGLPRAQVILIRERDAAAAATNASQTWEEALLGEGQTPILGALSGWRVVTVVGAAGDGGRPPAQLDDAVRDAAMSVLAPAAAVAVGQRHEGE</sequence>
<reference evidence="1 2" key="1">
    <citation type="journal article" date="2018" name="BMC Genomics">
        <title>Genomic comparison of Trypanosoma conorhini and Trypanosoma rangeli to Trypanosoma cruzi strains of high and low virulence.</title>
        <authorList>
            <person name="Bradwell K.R."/>
            <person name="Koparde V.N."/>
            <person name="Matveyev A.V."/>
            <person name="Serrano M.G."/>
            <person name="Alves J.M."/>
            <person name="Parikh H."/>
            <person name="Huang B."/>
            <person name="Lee V."/>
            <person name="Espinosa-Alvarez O."/>
            <person name="Ortiz P.A."/>
            <person name="Costa-Martins A.G."/>
            <person name="Teixeira M.M."/>
            <person name="Buck G.A."/>
        </authorList>
    </citation>
    <scope>NUCLEOTIDE SEQUENCE [LARGE SCALE GENOMIC DNA]</scope>
    <source>
        <strain evidence="1 2">025E</strain>
    </source>
</reference>
<dbReference type="RefSeq" id="XP_029230833.1">
    <property type="nucleotide sequence ID" value="XM_029369058.1"/>
</dbReference>
<accession>A0A3R7N596</accession>
<name>A0A3R7N596_9TRYP</name>
<protein>
    <submittedName>
        <fullName evidence="1">Uncharacterized protein</fullName>
    </submittedName>
</protein>
<dbReference type="Proteomes" id="UP000284403">
    <property type="component" value="Unassembled WGS sequence"/>
</dbReference>
<dbReference type="OrthoDB" id="263352at2759"/>